<dbReference type="Gene3D" id="3.40.50.1100">
    <property type="match status" value="2"/>
</dbReference>
<evidence type="ECO:0000259" key="4">
    <source>
        <dbReference type="Pfam" id="PF00291"/>
    </source>
</evidence>
<evidence type="ECO:0000256" key="2">
    <source>
        <dbReference type="ARBA" id="ARBA00022898"/>
    </source>
</evidence>
<feature type="domain" description="Tryptophan synthase beta chain-like PALP" evidence="4">
    <location>
        <begin position="18"/>
        <end position="308"/>
    </location>
</feature>
<proteinExistence type="predicted"/>
<sequence>MAQERLSISDVLVARKRITGFVTNTPLRKSHWMSDVSTAEVWMKLENLQVTGSFKYRGALNAMTFAKERGLTKVFTASAGNHALGMAEAARTTERETTICLPTNVSPIKKAKLEMFSVGITQHGDDMELTEQYAARLAQEKKGLYISPYNNREVIAGQGTVGLEMYELVPKLSTIVVAVGGGGLISGIGLVAKVINPKVRIVGVVPAASPSMRTAVQSGHVVRVMQHDTIADGIAGNIDPETITFPLVQEVVDEWVTVEERDIRQAVFDFLEHEGMLIEGAAACAIAAISSKYVEFKPRERVGVVVCGGNIDRSTWREIVGEQLLSAGKA</sequence>
<protein>
    <submittedName>
        <fullName evidence="5">Pyridoxal-phosphate dependent enzyme</fullName>
    </submittedName>
</protein>
<dbReference type="Pfam" id="PF00291">
    <property type="entry name" value="PALP"/>
    <property type="match status" value="1"/>
</dbReference>
<dbReference type="AlphaFoldDB" id="A0A8J7TJY0"/>
<comment type="cofactor">
    <cofactor evidence="1">
        <name>pyridoxal 5'-phosphate</name>
        <dbReference type="ChEBI" id="CHEBI:597326"/>
    </cofactor>
</comment>
<dbReference type="PANTHER" id="PTHR48078">
    <property type="entry name" value="THREONINE DEHYDRATASE, MITOCHONDRIAL-RELATED"/>
    <property type="match status" value="1"/>
</dbReference>
<dbReference type="SUPFAM" id="SSF53686">
    <property type="entry name" value="Tryptophan synthase beta subunit-like PLP-dependent enzymes"/>
    <property type="match status" value="1"/>
</dbReference>
<reference evidence="5" key="1">
    <citation type="submission" date="2021-02" db="EMBL/GenBank/DDBJ databases">
        <title>Genome-Resolved Metagenomics of a Microbial Community Performing Photosynthetic Biological Nutrient Removal.</title>
        <authorList>
            <person name="Mcdaniel E.A."/>
        </authorList>
    </citation>
    <scope>NUCLEOTIDE SEQUENCE</scope>
    <source>
        <strain evidence="5">UWPOB_OBS1</strain>
    </source>
</reference>
<dbReference type="Proteomes" id="UP000664277">
    <property type="component" value="Unassembled WGS sequence"/>
</dbReference>
<dbReference type="PANTHER" id="PTHR48078:SF6">
    <property type="entry name" value="L-THREONINE DEHYDRATASE CATABOLIC TDCB"/>
    <property type="match status" value="1"/>
</dbReference>
<dbReference type="InterPro" id="IPR050147">
    <property type="entry name" value="Ser/Thr_Dehydratase"/>
</dbReference>
<dbReference type="InterPro" id="IPR001926">
    <property type="entry name" value="TrpB-like_PALP"/>
</dbReference>
<evidence type="ECO:0000313" key="6">
    <source>
        <dbReference type="Proteomes" id="UP000664277"/>
    </source>
</evidence>
<dbReference type="GO" id="GO:0009097">
    <property type="term" value="P:isoleucine biosynthetic process"/>
    <property type="evidence" value="ECO:0007669"/>
    <property type="project" value="TreeGrafter"/>
</dbReference>
<dbReference type="EMBL" id="JAFLCK010000001">
    <property type="protein sequence ID" value="MBN8658749.1"/>
    <property type="molecule type" value="Genomic_DNA"/>
</dbReference>
<keyword evidence="3" id="KW-0456">Lyase</keyword>
<dbReference type="GO" id="GO:0004794">
    <property type="term" value="F:threonine deaminase activity"/>
    <property type="evidence" value="ECO:0007669"/>
    <property type="project" value="TreeGrafter"/>
</dbReference>
<evidence type="ECO:0000256" key="3">
    <source>
        <dbReference type="ARBA" id="ARBA00023239"/>
    </source>
</evidence>
<evidence type="ECO:0000313" key="5">
    <source>
        <dbReference type="EMBL" id="MBN8658749.1"/>
    </source>
</evidence>
<comment type="caution">
    <text evidence="5">The sequence shown here is derived from an EMBL/GenBank/DDBJ whole genome shotgun (WGS) entry which is preliminary data.</text>
</comment>
<dbReference type="InterPro" id="IPR036052">
    <property type="entry name" value="TrpB-like_PALP_sf"/>
</dbReference>
<dbReference type="GO" id="GO:0006565">
    <property type="term" value="P:L-serine catabolic process"/>
    <property type="evidence" value="ECO:0007669"/>
    <property type="project" value="TreeGrafter"/>
</dbReference>
<evidence type="ECO:0000256" key="1">
    <source>
        <dbReference type="ARBA" id="ARBA00001933"/>
    </source>
</evidence>
<name>A0A8J7TJY0_9BACT</name>
<gene>
    <name evidence="5" type="ORF">J0M35_00170</name>
</gene>
<accession>A0A8J7TJY0</accession>
<dbReference type="GO" id="GO:0003941">
    <property type="term" value="F:L-serine ammonia-lyase activity"/>
    <property type="evidence" value="ECO:0007669"/>
    <property type="project" value="TreeGrafter"/>
</dbReference>
<dbReference type="GO" id="GO:0006567">
    <property type="term" value="P:L-threonine catabolic process"/>
    <property type="evidence" value="ECO:0007669"/>
    <property type="project" value="TreeGrafter"/>
</dbReference>
<keyword evidence="2" id="KW-0663">Pyridoxal phosphate</keyword>
<organism evidence="5 6">
    <name type="scientific">Candidatus Obscuribacter phosphatis</name>
    <dbReference type="NCBI Taxonomy" id="1906157"/>
    <lineage>
        <taxon>Bacteria</taxon>
        <taxon>Bacillati</taxon>
        <taxon>Candidatus Melainabacteria</taxon>
        <taxon>Candidatus Obscuribacterales</taxon>
        <taxon>Candidatus Obscuribacteraceae</taxon>
        <taxon>Candidatus Obscuribacter</taxon>
    </lineage>
</organism>